<dbReference type="InterPro" id="IPR001789">
    <property type="entry name" value="Sig_transdc_resp-reg_receiver"/>
</dbReference>
<feature type="modified residue" description="4-aspartylphosphate" evidence="1">
    <location>
        <position position="77"/>
    </location>
</feature>
<evidence type="ECO:0000313" key="4">
    <source>
        <dbReference type="Proteomes" id="UP001596106"/>
    </source>
</evidence>
<keyword evidence="4" id="KW-1185">Reference proteome</keyword>
<gene>
    <name evidence="3" type="ORF">ACFPMF_10840</name>
</gene>
<protein>
    <submittedName>
        <fullName evidence="3">Response regulator</fullName>
    </submittedName>
</protein>
<dbReference type="Gene3D" id="3.40.50.2300">
    <property type="match status" value="1"/>
</dbReference>
<dbReference type="RefSeq" id="WP_379844340.1">
    <property type="nucleotide sequence ID" value="NZ_JBHSMA010000002.1"/>
</dbReference>
<name>A0ABW0I950_9BACT</name>
<organism evidence="3 4">
    <name type="scientific">Larkinella bovis</name>
    <dbReference type="NCBI Taxonomy" id="683041"/>
    <lineage>
        <taxon>Bacteria</taxon>
        <taxon>Pseudomonadati</taxon>
        <taxon>Bacteroidota</taxon>
        <taxon>Cytophagia</taxon>
        <taxon>Cytophagales</taxon>
        <taxon>Spirosomataceae</taxon>
        <taxon>Larkinella</taxon>
    </lineage>
</organism>
<feature type="domain" description="Response regulatory" evidence="2">
    <location>
        <begin position="24"/>
        <end position="144"/>
    </location>
</feature>
<keyword evidence="1" id="KW-0597">Phosphoprotein</keyword>
<evidence type="ECO:0000259" key="2">
    <source>
        <dbReference type="PROSITE" id="PS50110"/>
    </source>
</evidence>
<accession>A0ABW0I950</accession>
<dbReference type="EMBL" id="JBHSMA010000002">
    <property type="protein sequence ID" value="MFC5409806.1"/>
    <property type="molecule type" value="Genomic_DNA"/>
</dbReference>
<dbReference type="Pfam" id="PF00072">
    <property type="entry name" value="Response_reg"/>
    <property type="match status" value="1"/>
</dbReference>
<sequence length="155" mass="17897">MADSECGNSPSIPSRRVAVCRSPLLYIIEDNDDNLLLYEWIFTRHLRTITFHLFSDGTFLRSRLEAARQKPDLILLDLKMPYISGLELLVQLKQDPHWKDIPVIIYTHSTSEREREACFQAGASGFIHKEISVHGIRAQLEDVCQVWLKANRFTV</sequence>
<reference evidence="4" key="1">
    <citation type="journal article" date="2019" name="Int. J. Syst. Evol. Microbiol.">
        <title>The Global Catalogue of Microorganisms (GCM) 10K type strain sequencing project: providing services to taxonomists for standard genome sequencing and annotation.</title>
        <authorList>
            <consortium name="The Broad Institute Genomics Platform"/>
            <consortium name="The Broad Institute Genome Sequencing Center for Infectious Disease"/>
            <person name="Wu L."/>
            <person name="Ma J."/>
        </authorList>
    </citation>
    <scope>NUCLEOTIDE SEQUENCE [LARGE SCALE GENOMIC DNA]</scope>
    <source>
        <strain evidence="4">CCUG 55250</strain>
    </source>
</reference>
<evidence type="ECO:0000256" key="1">
    <source>
        <dbReference type="PROSITE-ProRule" id="PRU00169"/>
    </source>
</evidence>
<dbReference type="PANTHER" id="PTHR44520:SF2">
    <property type="entry name" value="RESPONSE REGULATOR RCP1"/>
    <property type="match status" value="1"/>
</dbReference>
<dbReference type="InterPro" id="IPR052893">
    <property type="entry name" value="TCS_response_regulator"/>
</dbReference>
<dbReference type="Proteomes" id="UP001596106">
    <property type="component" value="Unassembled WGS sequence"/>
</dbReference>
<dbReference type="SUPFAM" id="SSF52172">
    <property type="entry name" value="CheY-like"/>
    <property type="match status" value="1"/>
</dbReference>
<dbReference type="InterPro" id="IPR011006">
    <property type="entry name" value="CheY-like_superfamily"/>
</dbReference>
<dbReference type="SMART" id="SM00448">
    <property type="entry name" value="REC"/>
    <property type="match status" value="1"/>
</dbReference>
<dbReference type="PROSITE" id="PS50110">
    <property type="entry name" value="RESPONSE_REGULATORY"/>
    <property type="match status" value="1"/>
</dbReference>
<dbReference type="PANTHER" id="PTHR44520">
    <property type="entry name" value="RESPONSE REGULATOR RCP1-RELATED"/>
    <property type="match status" value="1"/>
</dbReference>
<proteinExistence type="predicted"/>
<comment type="caution">
    <text evidence="3">The sequence shown here is derived from an EMBL/GenBank/DDBJ whole genome shotgun (WGS) entry which is preliminary data.</text>
</comment>
<evidence type="ECO:0000313" key="3">
    <source>
        <dbReference type="EMBL" id="MFC5409806.1"/>
    </source>
</evidence>